<feature type="transmembrane region" description="Helical" evidence="2">
    <location>
        <begin position="86"/>
        <end position="105"/>
    </location>
</feature>
<feature type="region of interest" description="Disordered" evidence="1">
    <location>
        <begin position="53"/>
        <end position="77"/>
    </location>
</feature>
<feature type="transmembrane region" description="Helical" evidence="2">
    <location>
        <begin position="21"/>
        <end position="39"/>
    </location>
</feature>
<evidence type="ECO:0000313" key="3">
    <source>
        <dbReference type="EMBL" id="RKN53005.1"/>
    </source>
</evidence>
<dbReference type="Pfam" id="PF19650">
    <property type="entry name" value="DUF6153"/>
    <property type="match status" value="1"/>
</dbReference>
<organism evidence="3 4">
    <name type="scientific">Micromonospora costi</name>
    <dbReference type="NCBI Taxonomy" id="1530042"/>
    <lineage>
        <taxon>Bacteria</taxon>
        <taxon>Bacillati</taxon>
        <taxon>Actinomycetota</taxon>
        <taxon>Actinomycetes</taxon>
        <taxon>Micromonosporales</taxon>
        <taxon>Micromonosporaceae</taxon>
        <taxon>Micromonospora</taxon>
    </lineage>
</organism>
<proteinExistence type="predicted"/>
<keyword evidence="4" id="KW-1185">Reference proteome</keyword>
<evidence type="ECO:0000256" key="2">
    <source>
        <dbReference type="SAM" id="Phobius"/>
    </source>
</evidence>
<accession>A0A3A9ZXI2</accession>
<reference evidence="3 4" key="1">
    <citation type="journal article" date="2015" name="Int. J. Syst. Evol. Microbiol.">
        <title>Micromonospora costi sp. nov., isolated from a leaf of Costus speciosus.</title>
        <authorList>
            <person name="Thawai C."/>
        </authorList>
    </citation>
    <scope>NUCLEOTIDE SEQUENCE [LARGE SCALE GENOMIC DNA]</scope>
    <source>
        <strain evidence="3 4">CS1-12</strain>
    </source>
</reference>
<evidence type="ECO:0000313" key="4">
    <source>
        <dbReference type="Proteomes" id="UP000279968"/>
    </source>
</evidence>
<gene>
    <name evidence="3" type="ORF">D7193_24760</name>
</gene>
<keyword evidence="2" id="KW-1133">Transmembrane helix</keyword>
<dbReference type="EMBL" id="RBAN01000004">
    <property type="protein sequence ID" value="RKN53005.1"/>
    <property type="molecule type" value="Genomic_DNA"/>
</dbReference>
<keyword evidence="2" id="KW-0472">Membrane</keyword>
<protein>
    <submittedName>
        <fullName evidence="3">Uncharacterized protein</fullName>
    </submittedName>
</protein>
<dbReference type="Proteomes" id="UP000279968">
    <property type="component" value="Unassembled WGS sequence"/>
</dbReference>
<sequence>MSVRQAIVEAVRHMGLPRLMLLVLLALGVAGMHTLGHVGDTSHHLTPAATTHMDEATASQTHAGSGQPAATPGSKQTPGHGLNLDLFAVCLAVLGAVSILLWAALTGRLLRDQARPPGATPAPQRAGRGPPPAPIGLRLAAVSVSRT</sequence>
<keyword evidence="2" id="KW-0812">Transmembrane</keyword>
<feature type="region of interest" description="Disordered" evidence="1">
    <location>
        <begin position="114"/>
        <end position="136"/>
    </location>
</feature>
<feature type="compositionally biased region" description="Low complexity" evidence="1">
    <location>
        <begin position="115"/>
        <end position="128"/>
    </location>
</feature>
<comment type="caution">
    <text evidence="3">The sequence shown here is derived from an EMBL/GenBank/DDBJ whole genome shotgun (WGS) entry which is preliminary data.</text>
</comment>
<name>A0A3A9ZXI2_9ACTN</name>
<evidence type="ECO:0000256" key="1">
    <source>
        <dbReference type="SAM" id="MobiDB-lite"/>
    </source>
</evidence>
<dbReference type="InterPro" id="IPR046151">
    <property type="entry name" value="DUF6153"/>
</dbReference>
<dbReference type="AlphaFoldDB" id="A0A3A9ZXI2"/>
<dbReference type="RefSeq" id="WP_120781916.1">
    <property type="nucleotide sequence ID" value="NZ_JBHLUP010000002.1"/>
</dbReference>